<feature type="signal peptide" evidence="1">
    <location>
        <begin position="1"/>
        <end position="25"/>
    </location>
</feature>
<dbReference type="RefSeq" id="XP_064655527.1">
    <property type="nucleotide sequence ID" value="XM_064806201.1"/>
</dbReference>
<keyword evidence="3" id="KW-1185">Reference proteome</keyword>
<comment type="caution">
    <text evidence="2">The sequence shown here is derived from an EMBL/GenBank/DDBJ whole genome shotgun (WGS) entry which is preliminary data.</text>
</comment>
<accession>A0AAV9NZB5</accession>
<dbReference type="AlphaFoldDB" id="A0AAV9NZB5"/>
<sequence>MLYRSSIIAAGLMASLGSAIEPVHCDGDTAPDWDACETMFNWLQGHSTTYITNLYPLCSIIPVDNGADPDNLNCRVSVCPDSDSTLMLGADARNAYNTIRVDCADTAGGDWRIVDDWYMRTYAREKAFTVPEAFAKFSAPQKRLLLPCDACRHANFDLPISAEISNNPDYEISKKTSTNATIPDERDHARSFPKRQDDGDDDFTLVVKKDSAERGGIAVTGRLPAGSKYTVTHEDSHTTGITTSASAEAGFFDIFSVSVSLEVSQEFTTTNSYGVDVNVDCESGQYGEVYWYPLYTIYSGFYTPSRTNADWYIPEDSRKSGSNYRVRCLE</sequence>
<name>A0AAV9NZB5_9PEZI</name>
<organism evidence="2 3">
    <name type="scientific">Saxophila tyrrhenica</name>
    <dbReference type="NCBI Taxonomy" id="1690608"/>
    <lineage>
        <taxon>Eukaryota</taxon>
        <taxon>Fungi</taxon>
        <taxon>Dikarya</taxon>
        <taxon>Ascomycota</taxon>
        <taxon>Pezizomycotina</taxon>
        <taxon>Dothideomycetes</taxon>
        <taxon>Dothideomycetidae</taxon>
        <taxon>Mycosphaerellales</taxon>
        <taxon>Extremaceae</taxon>
        <taxon>Saxophila</taxon>
    </lineage>
</organism>
<feature type="chain" id="PRO_5043664757" evidence="1">
    <location>
        <begin position="26"/>
        <end position="330"/>
    </location>
</feature>
<evidence type="ECO:0000256" key="1">
    <source>
        <dbReference type="SAM" id="SignalP"/>
    </source>
</evidence>
<keyword evidence="1" id="KW-0732">Signal</keyword>
<evidence type="ECO:0000313" key="2">
    <source>
        <dbReference type="EMBL" id="KAK5165443.1"/>
    </source>
</evidence>
<evidence type="ECO:0000313" key="3">
    <source>
        <dbReference type="Proteomes" id="UP001337655"/>
    </source>
</evidence>
<proteinExistence type="predicted"/>
<reference evidence="2 3" key="1">
    <citation type="submission" date="2023-08" db="EMBL/GenBank/DDBJ databases">
        <title>Black Yeasts Isolated from many extreme environments.</title>
        <authorList>
            <person name="Coleine C."/>
            <person name="Stajich J.E."/>
            <person name="Selbmann L."/>
        </authorList>
    </citation>
    <scope>NUCLEOTIDE SEQUENCE [LARGE SCALE GENOMIC DNA]</scope>
    <source>
        <strain evidence="2 3">CCFEE 5935</strain>
    </source>
</reference>
<dbReference type="Proteomes" id="UP001337655">
    <property type="component" value="Unassembled WGS sequence"/>
</dbReference>
<protein>
    <submittedName>
        <fullName evidence="2">Uncharacterized protein</fullName>
    </submittedName>
</protein>
<dbReference type="EMBL" id="JAVRRT010000016">
    <property type="protein sequence ID" value="KAK5165443.1"/>
    <property type="molecule type" value="Genomic_DNA"/>
</dbReference>
<dbReference type="GeneID" id="89930304"/>
<gene>
    <name evidence="2" type="ORF">LTR77_008972</name>
</gene>